<proteinExistence type="predicted"/>
<protein>
    <submittedName>
        <fullName evidence="2">Uncharacterized protein</fullName>
    </submittedName>
</protein>
<comment type="caution">
    <text evidence="2">The sequence shown here is derived from an EMBL/GenBank/DDBJ whole genome shotgun (WGS) entry which is preliminary data.</text>
</comment>
<sequence length="324" mass="33832">MDGSDGELGEDHYPWSALAASRGVSTPSPKQHQGPFPTSPSSLTVDGSPKGSESDGETESYGAQFLDGHPGSARDSTFPGADSTVPRHFSRPPPPPPLTPPTLSAGAFPFEDRRPGYATSVPPALDMSFIHQPNPDYGASATSTDALSSSAQTALPRRRSYTRSIPIGIPTASTPASSSITETDTSTASGRSTLHNSFAPSSHPQASFFLPPPPPGHYDNVPPSAPPEYEFVGGPGGPGVEIDVQGEIISVVDDAGHGWTRHTRVYGGGVCLACLAAAERHGPGQGGFYGDKVPLEDRRDIHMHRCEFAVRENGGELGDRAKGA</sequence>
<reference evidence="2" key="2">
    <citation type="submission" date="2023-06" db="EMBL/GenBank/DDBJ databases">
        <authorList>
            <consortium name="Lawrence Berkeley National Laboratory"/>
            <person name="Mondo S.J."/>
            <person name="Hensen N."/>
            <person name="Bonometti L."/>
            <person name="Westerberg I."/>
            <person name="Brannstrom I.O."/>
            <person name="Guillou S."/>
            <person name="Cros-Aarteil S."/>
            <person name="Calhoun S."/>
            <person name="Haridas S."/>
            <person name="Kuo A."/>
            <person name="Pangilinan J."/>
            <person name="Riley R."/>
            <person name="Labutti K."/>
            <person name="Andreopoulos B."/>
            <person name="Lipzen A."/>
            <person name="Chen C."/>
            <person name="Yanf M."/>
            <person name="Daum C."/>
            <person name="Ng V."/>
            <person name="Clum A."/>
            <person name="Steindorff A."/>
            <person name="Ohm R."/>
            <person name="Martin F."/>
            <person name="Silar P."/>
            <person name="Natvig D."/>
            <person name="Lalanne C."/>
            <person name="Gautier V."/>
            <person name="Ament-Velasquez S.L."/>
            <person name="Kruys A."/>
            <person name="Hutchinson M.I."/>
            <person name="Powell A.J."/>
            <person name="Barry K."/>
            <person name="Miller A.N."/>
            <person name="Grigoriev I.V."/>
            <person name="Debuchy R."/>
            <person name="Gladieux P."/>
            <person name="Thoren M.H."/>
            <person name="Johannesson H."/>
        </authorList>
    </citation>
    <scope>NUCLEOTIDE SEQUENCE</scope>
    <source>
        <strain evidence="2">CBS 333.67</strain>
    </source>
</reference>
<dbReference type="Proteomes" id="UP001273166">
    <property type="component" value="Unassembled WGS sequence"/>
</dbReference>
<evidence type="ECO:0000313" key="3">
    <source>
        <dbReference type="Proteomes" id="UP001273166"/>
    </source>
</evidence>
<keyword evidence="3" id="KW-1185">Reference proteome</keyword>
<evidence type="ECO:0000313" key="2">
    <source>
        <dbReference type="EMBL" id="KAK3307843.1"/>
    </source>
</evidence>
<feature type="compositionally biased region" description="Polar residues" evidence="1">
    <location>
        <begin position="184"/>
        <end position="205"/>
    </location>
</feature>
<dbReference type="AlphaFoldDB" id="A0AAJ0GX82"/>
<dbReference type="GeneID" id="87889058"/>
<feature type="compositionally biased region" description="Pro residues" evidence="1">
    <location>
        <begin position="91"/>
        <end position="100"/>
    </location>
</feature>
<dbReference type="RefSeq" id="XP_062723623.1">
    <property type="nucleotide sequence ID" value="XM_062870229.1"/>
</dbReference>
<evidence type="ECO:0000256" key="1">
    <source>
        <dbReference type="SAM" id="MobiDB-lite"/>
    </source>
</evidence>
<name>A0AAJ0GX82_9PEZI</name>
<gene>
    <name evidence="2" type="ORF">B0T15DRAFT_549733</name>
</gene>
<feature type="region of interest" description="Disordered" evidence="1">
    <location>
        <begin position="166"/>
        <end position="217"/>
    </location>
</feature>
<accession>A0AAJ0GX82</accession>
<feature type="region of interest" description="Disordered" evidence="1">
    <location>
        <begin position="1"/>
        <end position="121"/>
    </location>
</feature>
<organism evidence="2 3">
    <name type="scientific">Chaetomium strumarium</name>
    <dbReference type="NCBI Taxonomy" id="1170767"/>
    <lineage>
        <taxon>Eukaryota</taxon>
        <taxon>Fungi</taxon>
        <taxon>Dikarya</taxon>
        <taxon>Ascomycota</taxon>
        <taxon>Pezizomycotina</taxon>
        <taxon>Sordariomycetes</taxon>
        <taxon>Sordariomycetidae</taxon>
        <taxon>Sordariales</taxon>
        <taxon>Chaetomiaceae</taxon>
        <taxon>Chaetomium</taxon>
    </lineage>
</organism>
<reference evidence="2" key="1">
    <citation type="journal article" date="2023" name="Mol. Phylogenet. Evol.">
        <title>Genome-scale phylogeny and comparative genomics of the fungal order Sordariales.</title>
        <authorList>
            <person name="Hensen N."/>
            <person name="Bonometti L."/>
            <person name="Westerberg I."/>
            <person name="Brannstrom I.O."/>
            <person name="Guillou S."/>
            <person name="Cros-Aarteil S."/>
            <person name="Calhoun S."/>
            <person name="Haridas S."/>
            <person name="Kuo A."/>
            <person name="Mondo S."/>
            <person name="Pangilinan J."/>
            <person name="Riley R."/>
            <person name="LaButti K."/>
            <person name="Andreopoulos B."/>
            <person name="Lipzen A."/>
            <person name="Chen C."/>
            <person name="Yan M."/>
            <person name="Daum C."/>
            <person name="Ng V."/>
            <person name="Clum A."/>
            <person name="Steindorff A."/>
            <person name="Ohm R.A."/>
            <person name="Martin F."/>
            <person name="Silar P."/>
            <person name="Natvig D.O."/>
            <person name="Lalanne C."/>
            <person name="Gautier V."/>
            <person name="Ament-Velasquez S.L."/>
            <person name="Kruys A."/>
            <person name="Hutchinson M.I."/>
            <person name="Powell A.J."/>
            <person name="Barry K."/>
            <person name="Miller A.N."/>
            <person name="Grigoriev I.V."/>
            <person name="Debuchy R."/>
            <person name="Gladieux P."/>
            <person name="Hiltunen Thoren M."/>
            <person name="Johannesson H."/>
        </authorList>
    </citation>
    <scope>NUCLEOTIDE SEQUENCE</scope>
    <source>
        <strain evidence="2">CBS 333.67</strain>
    </source>
</reference>
<dbReference type="EMBL" id="JAUDZG010000002">
    <property type="protein sequence ID" value="KAK3307843.1"/>
    <property type="molecule type" value="Genomic_DNA"/>
</dbReference>
<feature type="compositionally biased region" description="Low complexity" evidence="1">
    <location>
        <begin position="169"/>
        <end position="183"/>
    </location>
</feature>